<dbReference type="PANTHER" id="PTHR23416">
    <property type="entry name" value="SIALIC ACID SYNTHASE-RELATED"/>
    <property type="match status" value="1"/>
</dbReference>
<dbReference type="InterPro" id="IPR001451">
    <property type="entry name" value="Hexapep"/>
</dbReference>
<dbReference type="SUPFAM" id="SSF51161">
    <property type="entry name" value="Trimeric LpxA-like enzymes"/>
    <property type="match status" value="1"/>
</dbReference>
<dbReference type="InterPro" id="IPR018357">
    <property type="entry name" value="Hexapep_transf_CS"/>
</dbReference>
<evidence type="ECO:0000256" key="3">
    <source>
        <dbReference type="ARBA" id="ARBA00022737"/>
    </source>
</evidence>
<accession>A0A1P8F9K2</accession>
<protein>
    <submittedName>
        <fullName evidence="4">Transferase hexapeptide repeat containing protein</fullName>
    </submittedName>
</protein>
<dbReference type="Proteomes" id="UP000185934">
    <property type="component" value="Chromosome"/>
</dbReference>
<organism evidence="4 5">
    <name type="scientific">Dehalogenimonas formicexedens</name>
    <dbReference type="NCBI Taxonomy" id="1839801"/>
    <lineage>
        <taxon>Bacteria</taxon>
        <taxon>Bacillati</taxon>
        <taxon>Chloroflexota</taxon>
        <taxon>Dehalococcoidia</taxon>
        <taxon>Dehalococcoidales</taxon>
        <taxon>Dehalococcoidaceae</taxon>
        <taxon>Dehalogenimonas</taxon>
    </lineage>
</organism>
<dbReference type="InterPro" id="IPR051159">
    <property type="entry name" value="Hexapeptide_acetyltransf"/>
</dbReference>
<dbReference type="PROSITE" id="PS00101">
    <property type="entry name" value="HEXAPEP_TRANSFERASES"/>
    <property type="match status" value="1"/>
</dbReference>
<comment type="similarity">
    <text evidence="1">Belongs to the transferase hexapeptide repeat family.</text>
</comment>
<evidence type="ECO:0000256" key="1">
    <source>
        <dbReference type="ARBA" id="ARBA00007274"/>
    </source>
</evidence>
<evidence type="ECO:0000313" key="4">
    <source>
        <dbReference type="EMBL" id="APV45149.1"/>
    </source>
</evidence>
<keyword evidence="5" id="KW-1185">Reference proteome</keyword>
<dbReference type="InterPro" id="IPR011004">
    <property type="entry name" value="Trimer_LpxA-like_sf"/>
</dbReference>
<dbReference type="Pfam" id="PF00132">
    <property type="entry name" value="Hexapep"/>
    <property type="match status" value="1"/>
</dbReference>
<keyword evidence="2 4" id="KW-0808">Transferase</keyword>
<gene>
    <name evidence="4" type="ORF">Dform_01830</name>
</gene>
<keyword evidence="3" id="KW-0677">Repeat</keyword>
<evidence type="ECO:0000313" key="5">
    <source>
        <dbReference type="Proteomes" id="UP000185934"/>
    </source>
</evidence>
<reference evidence="5" key="1">
    <citation type="submission" date="2016-11" db="EMBL/GenBank/DDBJ databases">
        <title>Dehalogenimonas formicexedens sp. nov., a chlorinated alkane respiring bacterium isolated from contaminated groundwater.</title>
        <authorList>
            <person name="Key T.A."/>
            <person name="Bowman K.S."/>
            <person name="Lee I."/>
            <person name="Chun J."/>
            <person name="Albuquerque L."/>
            <person name="da Costa M.S."/>
            <person name="Rainey F.A."/>
            <person name="Moe W.M."/>
        </authorList>
    </citation>
    <scope>NUCLEOTIDE SEQUENCE [LARGE SCALE GENOMIC DNA]</scope>
    <source>
        <strain evidence="5">NSZ-14</strain>
    </source>
</reference>
<dbReference type="CDD" id="cd04647">
    <property type="entry name" value="LbH_MAT_like"/>
    <property type="match status" value="1"/>
</dbReference>
<dbReference type="PANTHER" id="PTHR23416:SF23">
    <property type="entry name" value="ACETYLTRANSFERASE C18B11.09C-RELATED"/>
    <property type="match status" value="1"/>
</dbReference>
<dbReference type="AlphaFoldDB" id="A0A1P8F9K2"/>
<dbReference type="Pfam" id="PF14602">
    <property type="entry name" value="Hexapep_2"/>
    <property type="match status" value="1"/>
</dbReference>
<dbReference type="EMBL" id="CP018258">
    <property type="protein sequence ID" value="APV45149.1"/>
    <property type="molecule type" value="Genomic_DNA"/>
</dbReference>
<evidence type="ECO:0000256" key="2">
    <source>
        <dbReference type="ARBA" id="ARBA00022679"/>
    </source>
</evidence>
<dbReference type="KEGG" id="dfo:Dform_01830"/>
<proteinExistence type="inferred from homology"/>
<dbReference type="Gene3D" id="2.160.10.10">
    <property type="entry name" value="Hexapeptide repeat proteins"/>
    <property type="match status" value="1"/>
</dbReference>
<name>A0A1P8F9K2_9CHLR</name>
<sequence>MDRNKSDPGWKTVASALVSMPRVMTELIIRNIPWQCGGSIIRKSYYKNSFKQLGNGGRFDEGVIIYGAHGIACGDNVFIGRNTIINGAGGLKLGNNILIGPGCYIWTINHDYSVVNIVSEPKYIAKPVVIGNEVWIGANVKIIPGVSIGARSVIGMGSVVTKDVPAGAVVAGNPAQVVKNVGTGLERE</sequence>
<dbReference type="STRING" id="1839801.Dform_01830"/>
<dbReference type="GO" id="GO:0008374">
    <property type="term" value="F:O-acyltransferase activity"/>
    <property type="evidence" value="ECO:0007669"/>
    <property type="project" value="TreeGrafter"/>
</dbReference>
<dbReference type="RefSeq" id="WP_145925572.1">
    <property type="nucleotide sequence ID" value="NZ_CP018258.1"/>
</dbReference>